<dbReference type="EMBL" id="LXQA010500916">
    <property type="protein sequence ID" value="MCI55746.1"/>
    <property type="molecule type" value="Genomic_DNA"/>
</dbReference>
<dbReference type="AlphaFoldDB" id="A0A392T6F3"/>
<feature type="non-terminal residue" evidence="1">
    <location>
        <position position="1"/>
    </location>
</feature>
<name>A0A392T6F3_9FABA</name>
<comment type="caution">
    <text evidence="1">The sequence shown here is derived from an EMBL/GenBank/DDBJ whole genome shotgun (WGS) entry which is preliminary data.</text>
</comment>
<evidence type="ECO:0000313" key="1">
    <source>
        <dbReference type="EMBL" id="MCI55746.1"/>
    </source>
</evidence>
<keyword evidence="2" id="KW-1185">Reference proteome</keyword>
<sequence>APPRVEVMEITVIAARHPLRPTITLLSILLKGVTRKQVAALSPKTS</sequence>
<reference evidence="1 2" key="1">
    <citation type="journal article" date="2018" name="Front. Plant Sci.">
        <title>Red Clover (Trifolium pratense) and Zigzag Clover (T. medium) - A Picture of Genomic Similarities and Differences.</title>
        <authorList>
            <person name="Dluhosova J."/>
            <person name="Istvanek J."/>
            <person name="Nedelnik J."/>
            <person name="Repkova J."/>
        </authorList>
    </citation>
    <scope>NUCLEOTIDE SEQUENCE [LARGE SCALE GENOMIC DNA]</scope>
    <source>
        <strain evidence="2">cv. 10/8</strain>
        <tissue evidence="1">Leaf</tissue>
    </source>
</reference>
<evidence type="ECO:0000313" key="2">
    <source>
        <dbReference type="Proteomes" id="UP000265520"/>
    </source>
</evidence>
<protein>
    <submittedName>
        <fullName evidence="1">Uncharacterized protein</fullName>
    </submittedName>
</protein>
<organism evidence="1 2">
    <name type="scientific">Trifolium medium</name>
    <dbReference type="NCBI Taxonomy" id="97028"/>
    <lineage>
        <taxon>Eukaryota</taxon>
        <taxon>Viridiplantae</taxon>
        <taxon>Streptophyta</taxon>
        <taxon>Embryophyta</taxon>
        <taxon>Tracheophyta</taxon>
        <taxon>Spermatophyta</taxon>
        <taxon>Magnoliopsida</taxon>
        <taxon>eudicotyledons</taxon>
        <taxon>Gunneridae</taxon>
        <taxon>Pentapetalae</taxon>
        <taxon>rosids</taxon>
        <taxon>fabids</taxon>
        <taxon>Fabales</taxon>
        <taxon>Fabaceae</taxon>
        <taxon>Papilionoideae</taxon>
        <taxon>50 kb inversion clade</taxon>
        <taxon>NPAAA clade</taxon>
        <taxon>Hologalegina</taxon>
        <taxon>IRL clade</taxon>
        <taxon>Trifolieae</taxon>
        <taxon>Trifolium</taxon>
    </lineage>
</organism>
<proteinExistence type="predicted"/>
<dbReference type="Proteomes" id="UP000265520">
    <property type="component" value="Unassembled WGS sequence"/>
</dbReference>
<accession>A0A392T6F3</accession>